<proteinExistence type="predicted"/>
<organism evidence="1 2">
    <name type="scientific">Aspergillus oryzae</name>
    <name type="common">Yellow koji mold</name>
    <dbReference type="NCBI Taxonomy" id="5062"/>
    <lineage>
        <taxon>Eukaryota</taxon>
        <taxon>Fungi</taxon>
        <taxon>Dikarya</taxon>
        <taxon>Ascomycota</taxon>
        <taxon>Pezizomycotina</taxon>
        <taxon>Eurotiomycetes</taxon>
        <taxon>Eurotiomycetidae</taxon>
        <taxon>Eurotiales</taxon>
        <taxon>Aspergillaceae</taxon>
        <taxon>Aspergillus</taxon>
        <taxon>Aspergillus subgen. Circumdati</taxon>
    </lineage>
</organism>
<reference evidence="1" key="1">
    <citation type="submission" date="2023-04" db="EMBL/GenBank/DDBJ databases">
        <title>Aspergillus oryzae NBRC 4228.</title>
        <authorList>
            <person name="Ichikawa N."/>
            <person name="Sato H."/>
            <person name="Tonouchi N."/>
        </authorList>
    </citation>
    <scope>NUCLEOTIDE SEQUENCE</scope>
    <source>
        <strain evidence="1">NBRC 4228</strain>
    </source>
</reference>
<evidence type="ECO:0000313" key="2">
    <source>
        <dbReference type="Proteomes" id="UP001165205"/>
    </source>
</evidence>
<dbReference type="EMBL" id="BSYA01000005">
    <property type="protein sequence ID" value="GMG23525.1"/>
    <property type="molecule type" value="Genomic_DNA"/>
</dbReference>
<gene>
    <name evidence="1" type="ORF">Aory04_000094800</name>
</gene>
<comment type="caution">
    <text evidence="1">The sequence shown here is derived from an EMBL/GenBank/DDBJ whole genome shotgun (WGS) entry which is preliminary data.</text>
</comment>
<name>A0AAN4YCC7_ASPOZ</name>
<dbReference type="AlphaFoldDB" id="A0AAN4YCC7"/>
<protein>
    <submittedName>
        <fullName evidence="1">Unnamed protein product</fullName>
    </submittedName>
</protein>
<sequence length="183" mass="20198">MWEFITYRFANGPDGTGVDAVDTLDMVSWIADSLRFVEFLREAVVEKQHARFQRPNQGHIAGPAGEKTFGTPDKDLGLLGGQRGPLSIIETDVGAILACGELLDSQPMLSEEQQWKYRKRECDPEKVDQPAYFSCTGNAGSTLDKIFVLQPNCQGMEPDRGSTLWISSGLFDCVNFVWTSGSA</sequence>
<evidence type="ECO:0000313" key="1">
    <source>
        <dbReference type="EMBL" id="GMG23525.1"/>
    </source>
</evidence>
<dbReference type="Proteomes" id="UP001165205">
    <property type="component" value="Unassembled WGS sequence"/>
</dbReference>
<accession>A0AAN4YCC7</accession>